<dbReference type="Proteomes" id="UP000034835">
    <property type="component" value="Unassembled WGS sequence"/>
</dbReference>
<accession>A0A0G1JN22</accession>
<comment type="caution">
    <text evidence="5">The sequence shown here is derived from an EMBL/GenBank/DDBJ whole genome shotgun (WGS) entry which is preliminary data.</text>
</comment>
<keyword evidence="2 3" id="KW-0694">RNA-binding</keyword>
<protein>
    <submittedName>
        <fullName evidence="5">T-RNA-binding domain protein</fullName>
    </submittedName>
</protein>
<dbReference type="EMBL" id="LCJG01000020">
    <property type="protein sequence ID" value="KKT72951.1"/>
    <property type="molecule type" value="Genomic_DNA"/>
</dbReference>
<proteinExistence type="predicted"/>
<evidence type="ECO:0000313" key="5">
    <source>
        <dbReference type="EMBL" id="KKT72951.1"/>
    </source>
</evidence>
<gene>
    <name evidence="5" type="ORF">UW68_C0020G0005</name>
</gene>
<reference evidence="5 6" key="1">
    <citation type="journal article" date="2015" name="Nature">
        <title>rRNA introns, odd ribosomes, and small enigmatic genomes across a large radiation of phyla.</title>
        <authorList>
            <person name="Brown C.T."/>
            <person name="Hug L.A."/>
            <person name="Thomas B.C."/>
            <person name="Sharon I."/>
            <person name="Castelle C.J."/>
            <person name="Singh A."/>
            <person name="Wilkins M.J."/>
            <person name="Williams K.H."/>
            <person name="Banfield J.F."/>
        </authorList>
    </citation>
    <scope>NUCLEOTIDE SEQUENCE [LARGE SCALE GENOMIC DNA]</scope>
</reference>
<dbReference type="AlphaFoldDB" id="A0A0G1JN22"/>
<feature type="domain" description="TRNA-binding" evidence="4">
    <location>
        <begin position="9"/>
        <end position="119"/>
    </location>
</feature>
<evidence type="ECO:0000256" key="2">
    <source>
        <dbReference type="ARBA" id="ARBA00022884"/>
    </source>
</evidence>
<dbReference type="InterPro" id="IPR012340">
    <property type="entry name" value="NA-bd_OB-fold"/>
</dbReference>
<sequence length="119" mass="13124">MKLTINYGDFDKLDIRVGKVIGASLPEWSQKLVRYEVDLGEDIGTRVLFSGIRKWYLPEDLIGKSIPVVINLEPKKMGDPSAGSGQGEESQGMCIMADTGERPCLLFLPESLKPGTVIR</sequence>
<name>A0A0G1JN22_9BACT</name>
<organism evidence="5 6">
    <name type="scientific">Candidatus Collierbacteria bacterium GW2011_GWB1_44_6</name>
    <dbReference type="NCBI Taxonomy" id="1618384"/>
    <lineage>
        <taxon>Bacteria</taxon>
        <taxon>Candidatus Collieribacteriota</taxon>
    </lineage>
</organism>
<evidence type="ECO:0000259" key="4">
    <source>
        <dbReference type="PROSITE" id="PS50886"/>
    </source>
</evidence>
<dbReference type="InterPro" id="IPR051270">
    <property type="entry name" value="Tyrosine-tRNA_ligase_regulator"/>
</dbReference>
<keyword evidence="1 3" id="KW-0820">tRNA-binding</keyword>
<dbReference type="Gene3D" id="2.40.50.140">
    <property type="entry name" value="Nucleic acid-binding proteins"/>
    <property type="match status" value="1"/>
</dbReference>
<dbReference type="InterPro" id="IPR002547">
    <property type="entry name" value="tRNA-bd_dom"/>
</dbReference>
<dbReference type="Pfam" id="PF01588">
    <property type="entry name" value="tRNA_bind"/>
    <property type="match status" value="1"/>
</dbReference>
<dbReference type="STRING" id="1618384.UW68_C0020G0005"/>
<dbReference type="PANTHER" id="PTHR11586">
    <property type="entry name" value="TRNA-AMINOACYLATION COFACTOR ARC1 FAMILY MEMBER"/>
    <property type="match status" value="1"/>
</dbReference>
<evidence type="ECO:0000256" key="3">
    <source>
        <dbReference type="PROSITE-ProRule" id="PRU00209"/>
    </source>
</evidence>
<dbReference type="GO" id="GO:0000049">
    <property type="term" value="F:tRNA binding"/>
    <property type="evidence" value="ECO:0007669"/>
    <property type="project" value="UniProtKB-UniRule"/>
</dbReference>
<dbReference type="PROSITE" id="PS50886">
    <property type="entry name" value="TRBD"/>
    <property type="match status" value="1"/>
</dbReference>
<dbReference type="PANTHER" id="PTHR11586:SF37">
    <property type="entry name" value="TRNA-BINDING DOMAIN-CONTAINING PROTEIN"/>
    <property type="match status" value="1"/>
</dbReference>
<evidence type="ECO:0000256" key="1">
    <source>
        <dbReference type="ARBA" id="ARBA00022555"/>
    </source>
</evidence>
<dbReference type="SUPFAM" id="SSF50249">
    <property type="entry name" value="Nucleic acid-binding proteins"/>
    <property type="match status" value="1"/>
</dbReference>
<evidence type="ECO:0000313" key="6">
    <source>
        <dbReference type="Proteomes" id="UP000034835"/>
    </source>
</evidence>